<feature type="transmembrane region" description="Helical" evidence="1">
    <location>
        <begin position="21"/>
        <end position="42"/>
    </location>
</feature>
<evidence type="ECO:0000256" key="1">
    <source>
        <dbReference type="SAM" id="Phobius"/>
    </source>
</evidence>
<evidence type="ECO:0000313" key="2">
    <source>
        <dbReference type="EMBL" id="CAJ71753.1"/>
    </source>
</evidence>
<reference evidence="2" key="1">
    <citation type="journal article" date="2006" name="Nature">
        <title>Deciphering the evolution and metabolism of an anammox bacterium from a community genome.</title>
        <authorList>
            <person name="Strous M."/>
            <person name="Pelletier E."/>
            <person name="Mangenot S."/>
            <person name="Rattei T."/>
            <person name="Lehner A."/>
            <person name="Taylor M.W."/>
            <person name="Horn M."/>
            <person name="Daims H."/>
            <person name="Bartol-Mavel D."/>
            <person name="Wincker P."/>
            <person name="Barbe V."/>
            <person name="Fonknechten N."/>
            <person name="Vallenet D."/>
            <person name="Segurens B."/>
            <person name="Schenowitz-Truong C."/>
            <person name="Medigue C."/>
            <person name="Collingro A."/>
            <person name="Snel B."/>
            <person name="Dutilh B.E."/>
            <person name="OpDenCamp H.J.M."/>
            <person name="vanDerDrift C."/>
            <person name="Cirpus I."/>
            <person name="vanDePas-Schoonen K.T."/>
            <person name="Harhangi H.R."/>
            <person name="vanNiftrik L."/>
            <person name="Schmid M."/>
            <person name="Keltjens J."/>
            <person name="vanDeVossenberg J."/>
            <person name="Kartal B."/>
            <person name="Meier H."/>
            <person name="Frishman D."/>
            <person name="Huynen M.A."/>
            <person name="Mewes H."/>
            <person name="Weissenbach J."/>
            <person name="Jetten M.S.M."/>
            <person name="Wagner M."/>
            <person name="LePaslier D."/>
        </authorList>
    </citation>
    <scope>NUCLEOTIDE SEQUENCE</scope>
</reference>
<keyword evidence="1" id="KW-0812">Transmembrane</keyword>
<reference evidence="2" key="2">
    <citation type="submission" date="2006-01" db="EMBL/GenBank/DDBJ databases">
        <authorList>
            <person name="Genoscope"/>
        </authorList>
    </citation>
    <scope>NUCLEOTIDE SEQUENCE</scope>
</reference>
<proteinExistence type="predicted"/>
<keyword evidence="1" id="KW-1133">Transmembrane helix</keyword>
<evidence type="ECO:0000313" key="3">
    <source>
        <dbReference type="EMBL" id="QII13765.1"/>
    </source>
</evidence>
<keyword evidence="1" id="KW-0472">Membrane</keyword>
<dbReference type="EMBL" id="CP049055">
    <property type="protein sequence ID" value="QII13765.1"/>
    <property type="molecule type" value="Genomic_DNA"/>
</dbReference>
<sequence>MKIEDCFRACLALAMPAGSGLYTYINWLVAIILYNVVFRPLVRIKNAKYSIYDFKALIFIFS</sequence>
<reference evidence="3 4" key="3">
    <citation type="submission" date="2020-02" db="EMBL/GenBank/DDBJ databases">
        <title>Newly sequenced genome of strain CSTR1 showed variability in Candidatus Kuenenia stuttgartiensis genomes.</title>
        <authorList>
            <person name="Ding C."/>
            <person name="Adrian L."/>
        </authorList>
    </citation>
    <scope>NUCLEOTIDE SEQUENCE [LARGE SCALE GENOMIC DNA]</scope>
    <source>
        <strain evidence="3 4">CSTR1</strain>
    </source>
</reference>
<evidence type="ECO:0000313" key="4">
    <source>
        <dbReference type="Proteomes" id="UP000501926"/>
    </source>
</evidence>
<dbReference type="Proteomes" id="UP000501926">
    <property type="component" value="Chromosome"/>
</dbReference>
<protein>
    <submittedName>
        <fullName evidence="2">Uncharacterized protein</fullName>
    </submittedName>
</protein>
<name>Q1PWZ1_KUEST</name>
<dbReference type="EMBL" id="CT573073">
    <property type="protein sequence ID" value="CAJ71753.1"/>
    <property type="molecule type" value="Genomic_DNA"/>
</dbReference>
<organism evidence="2">
    <name type="scientific">Kuenenia stuttgartiensis</name>
    <dbReference type="NCBI Taxonomy" id="174633"/>
    <lineage>
        <taxon>Bacteria</taxon>
        <taxon>Pseudomonadati</taxon>
        <taxon>Planctomycetota</taxon>
        <taxon>Candidatus Brocadiia</taxon>
        <taxon>Candidatus Brocadiales</taxon>
        <taxon>Candidatus Brocadiaceae</taxon>
        <taxon>Candidatus Kuenenia</taxon>
    </lineage>
</organism>
<accession>Q1PWZ1</accession>
<gene>
    <name evidence="3" type="ORF">KsCSTR_43860</name>
    <name evidence="2" type="ORF">kustc1008</name>
</gene>
<dbReference type="AlphaFoldDB" id="Q1PWZ1"/>